<dbReference type="SUPFAM" id="SSF48371">
    <property type="entry name" value="ARM repeat"/>
    <property type="match status" value="1"/>
</dbReference>
<dbReference type="AlphaFoldDB" id="A0A2S6EXC8"/>
<gene>
    <name evidence="1" type="ORF">C3928_12110</name>
</gene>
<protein>
    <submittedName>
        <fullName evidence="1">Uncharacterized protein</fullName>
    </submittedName>
</protein>
<name>A0A2S6EXC8_LEGPN</name>
<comment type="caution">
    <text evidence="1">The sequence shown here is derived from an EMBL/GenBank/DDBJ whole genome shotgun (WGS) entry which is preliminary data.</text>
</comment>
<dbReference type="InterPro" id="IPR011989">
    <property type="entry name" value="ARM-like"/>
</dbReference>
<evidence type="ECO:0000313" key="2">
    <source>
        <dbReference type="Proteomes" id="UP000239239"/>
    </source>
</evidence>
<organism evidence="1 2">
    <name type="scientific">Legionella pneumophila</name>
    <dbReference type="NCBI Taxonomy" id="446"/>
    <lineage>
        <taxon>Bacteria</taxon>
        <taxon>Pseudomonadati</taxon>
        <taxon>Pseudomonadota</taxon>
        <taxon>Gammaproteobacteria</taxon>
        <taxon>Legionellales</taxon>
        <taxon>Legionellaceae</taxon>
        <taxon>Legionella</taxon>
    </lineage>
</organism>
<evidence type="ECO:0000313" key="1">
    <source>
        <dbReference type="EMBL" id="PPK29806.1"/>
    </source>
</evidence>
<dbReference type="Proteomes" id="UP000239239">
    <property type="component" value="Unassembled WGS sequence"/>
</dbReference>
<proteinExistence type="predicted"/>
<dbReference type="RefSeq" id="WP_027227402.1">
    <property type="nucleotide sequence ID" value="NZ_CP017601.1"/>
</dbReference>
<sequence>MLFDADTPEDVLFEIFRKLPPAKLMLFISAAKKPLKAHRAALNALWSLEGGEAEEFQHKLLKFGRRFPSACRPDRKNVFLRLINAPYAIKLAGLDWLLSPSQREQANHRVKLHALLPKIETQENIRTLKKFAWVLTIEQRDELIKTIMTPKYEGEHFTPRAPEMLYGIAPYLNSTQLNLFITPLLEHMISSKEDLRFTALSLIKILAPHFSVAQFANFWQPMLDSLAHKDFRIRMTAVKTFLCLVPYLTSKQLSECIPVILNGIMEDDIFIFESASTILMSVAAQLNYEQLSIFIEPTVKRLTHRNLLICNLSREILKAIVPYLSSKQRADLMQRVLSSHGDASGNIPIRIIALLIDLAYYLNPDQLKEFMAPLAGYLASDFKVSAHQLISYPNIVPYLGVENLGLLLISLKDKLTYTDGIGGGHVALLLKQIGPHVSPEKLNPLIKPILTGLASDDIHIHFSMLAILRILIPYFGAKQVEVFIPYILQNLIHVNFNERDMARNLFVILAPYLREHCHQQPDVFVQPVLDRLGRHSRDVDNGLKILIEIMPYLNSAQTKTFLPSVLTNIAHESDEIKCYALEAFAAIKEPISSELLNPFIAPILNGFNRHYYVREASLKAFGFLLPRLNHEQLNTVAQSLYNDLMDIQDLYRPARIEALHILTPYLSPEQFEPFILPLLNDLGSGDKSIQHDASKVLYAFSHRLTSQQLMSVIPRVLDRAIKPIMEQWTKFPQQVIGQTQKDAELTDNEKGLLKFFIGIMRTPESSEIKRNLALQILSSWMIGLLVKREQGCNKMDEGLKFLDEMFEGMEEVSREFSMMNIMRDLCSVSVSPVHDIKNSADDSVGFSCRLGQ</sequence>
<reference evidence="1 2" key="1">
    <citation type="submission" date="2018-02" db="EMBL/GenBank/DDBJ databases">
        <title>Draft genome sequences of four Legionella pneumophila clinical strains isolated in Ontario.</title>
        <authorList>
            <person name="Fortuna A."/>
            <person name="Ramnarine R."/>
            <person name="Li A."/>
            <person name="Frantz C."/>
            <person name="Mallo G."/>
        </authorList>
    </citation>
    <scope>NUCLEOTIDE SEQUENCE [LARGE SCALE GENOMIC DNA]</scope>
    <source>
        <strain evidence="1 2">LG61</strain>
    </source>
</reference>
<dbReference type="Gene3D" id="1.25.10.10">
    <property type="entry name" value="Leucine-rich Repeat Variant"/>
    <property type="match status" value="2"/>
</dbReference>
<dbReference type="EMBL" id="PQWY01000016">
    <property type="protein sequence ID" value="PPK29806.1"/>
    <property type="molecule type" value="Genomic_DNA"/>
</dbReference>
<dbReference type="InterPro" id="IPR016024">
    <property type="entry name" value="ARM-type_fold"/>
</dbReference>
<accession>A0A2S6EXC8</accession>